<dbReference type="Proteomes" id="UP000196027">
    <property type="component" value="Chromosome"/>
</dbReference>
<protein>
    <submittedName>
        <fullName evidence="4">Virulence-associated protein</fullName>
    </submittedName>
</protein>
<dbReference type="GO" id="GO:0003677">
    <property type="term" value="F:DNA binding"/>
    <property type="evidence" value="ECO:0007669"/>
    <property type="project" value="UniProtKB-UniRule"/>
</dbReference>
<gene>
    <name evidence="4" type="ORF">OLMES_5217</name>
</gene>
<dbReference type="AlphaFoldDB" id="A0A1Y0IFE5"/>
<dbReference type="InterPro" id="IPR051734">
    <property type="entry name" value="VapB_TA_antitoxins"/>
</dbReference>
<keyword evidence="5" id="KW-1185">Reference proteome</keyword>
<dbReference type="NCBIfam" id="NF040493">
    <property type="entry name" value="TA_anti_VapB"/>
    <property type="match status" value="1"/>
</dbReference>
<feature type="domain" description="SpoVT-AbrB" evidence="3">
    <location>
        <begin position="4"/>
        <end position="46"/>
    </location>
</feature>
<dbReference type="OrthoDB" id="5298361at2"/>
<evidence type="ECO:0000313" key="5">
    <source>
        <dbReference type="Proteomes" id="UP000196027"/>
    </source>
</evidence>
<dbReference type="PANTHER" id="PTHR37550">
    <property type="entry name" value="ANTITOXIN VAPB1"/>
    <property type="match status" value="1"/>
</dbReference>
<accession>A0A1Y0IFE5</accession>
<sequence>MTSTTVFKSNQSQAVRLPKDVAFPESVKRVEIVKIGNARLVTPAEHLWDDWFDDEGVSDDFMNDRDQPEHQEREAF</sequence>
<proteinExistence type="inferred from homology"/>
<dbReference type="InterPro" id="IPR007159">
    <property type="entry name" value="SpoVT-AbrB_dom"/>
</dbReference>
<dbReference type="SUPFAM" id="SSF89447">
    <property type="entry name" value="AbrB/MazE/MraZ-like"/>
    <property type="match status" value="1"/>
</dbReference>
<evidence type="ECO:0000259" key="3">
    <source>
        <dbReference type="PROSITE" id="PS51740"/>
    </source>
</evidence>
<dbReference type="PROSITE" id="PS51740">
    <property type="entry name" value="SPOVT_ABRB"/>
    <property type="match status" value="1"/>
</dbReference>
<comment type="similarity">
    <text evidence="1">Belongs to the VapB family.</text>
</comment>
<keyword evidence="2" id="KW-0238">DNA-binding</keyword>
<dbReference type="InterPro" id="IPR047976">
    <property type="entry name" value="Anti_VapB2-like"/>
</dbReference>
<dbReference type="RefSeq" id="WP_087463901.1">
    <property type="nucleotide sequence ID" value="NZ_CP021425.1"/>
</dbReference>
<evidence type="ECO:0000256" key="2">
    <source>
        <dbReference type="PROSITE-ProRule" id="PRU01076"/>
    </source>
</evidence>
<dbReference type="PANTHER" id="PTHR37550:SF3">
    <property type="entry name" value="ANTITOXIN VAPB1"/>
    <property type="match status" value="1"/>
</dbReference>
<dbReference type="Gene3D" id="2.10.260.10">
    <property type="match status" value="1"/>
</dbReference>
<evidence type="ECO:0000313" key="4">
    <source>
        <dbReference type="EMBL" id="ARU59201.1"/>
    </source>
</evidence>
<name>A0A1Y0IFE5_9GAMM</name>
<reference evidence="4 5" key="1">
    <citation type="submission" date="2017-05" db="EMBL/GenBank/DDBJ databases">
        <title>Genomic insights into alkan degradation activity of Oleiphilus messinensis.</title>
        <authorList>
            <person name="Kozyavkin S.A."/>
            <person name="Slesarev A.I."/>
            <person name="Golyshin P.N."/>
            <person name="Korzhenkov A."/>
            <person name="Golyshina O.N."/>
            <person name="Toshchakov S.V."/>
        </authorList>
    </citation>
    <scope>NUCLEOTIDE SEQUENCE [LARGE SCALE GENOMIC DNA]</scope>
    <source>
        <strain evidence="4 5">ME102</strain>
    </source>
</reference>
<dbReference type="InterPro" id="IPR037914">
    <property type="entry name" value="SpoVT-AbrB_sf"/>
</dbReference>
<dbReference type="KEGG" id="ome:OLMES_5217"/>
<organism evidence="4 5">
    <name type="scientific">Oleiphilus messinensis</name>
    <dbReference type="NCBI Taxonomy" id="141451"/>
    <lineage>
        <taxon>Bacteria</taxon>
        <taxon>Pseudomonadati</taxon>
        <taxon>Pseudomonadota</taxon>
        <taxon>Gammaproteobacteria</taxon>
        <taxon>Oceanospirillales</taxon>
        <taxon>Oleiphilaceae</taxon>
        <taxon>Oleiphilus</taxon>
    </lineage>
</organism>
<evidence type="ECO:0000256" key="1">
    <source>
        <dbReference type="ARBA" id="ARBA00007924"/>
    </source>
</evidence>
<dbReference type="EMBL" id="CP021425">
    <property type="protein sequence ID" value="ARU59201.1"/>
    <property type="molecule type" value="Genomic_DNA"/>
</dbReference>